<gene>
    <name evidence="2" type="ORF">BS1321_22460</name>
</gene>
<dbReference type="AlphaFoldDB" id="A0A223EME5"/>
<name>A0A223EME5_9BACI</name>
<sequence length="179" mass="21102">MTQSVSLKVPEELDHPLFFSEKETILEKERYAGWSESIPFEAFPYELLYYNNVEAYAPWTKGAMHVKELLEIWKGIDSECSLLFSERKVGQTLGLMKQGIGLFLTVVFWMHGKPVVLNDFRVQIESFNNIPVNMDERLSFILARPAFFHSYRQLSELFREFEKQYVKFMIKNKNSQKNV</sequence>
<proteinExistence type="predicted"/>
<reference evidence="2 3" key="1">
    <citation type="submission" date="2016-10" db="EMBL/GenBank/DDBJ databases">
        <title>The whole genome sequencing and assembly of Bacillus simplex DSM 1321 strain.</title>
        <authorList>
            <person name="Park M.-K."/>
            <person name="Lee Y.-J."/>
            <person name="Yi H."/>
            <person name="Bahn Y.-S."/>
            <person name="Kim J.F."/>
            <person name="Lee D.-W."/>
        </authorList>
    </citation>
    <scope>NUCLEOTIDE SEQUENCE [LARGE SCALE GENOMIC DNA]</scope>
    <source>
        <strain evidence="2 3">DSM 1321</strain>
    </source>
</reference>
<evidence type="ECO:0000313" key="3">
    <source>
        <dbReference type="Proteomes" id="UP000214618"/>
    </source>
</evidence>
<dbReference type="Proteomes" id="UP000214618">
    <property type="component" value="Chromosome"/>
</dbReference>
<dbReference type="EMBL" id="CP017704">
    <property type="protein sequence ID" value="ASS96439.1"/>
    <property type="molecule type" value="Genomic_DNA"/>
</dbReference>
<feature type="domain" description="YpoC-like" evidence="1">
    <location>
        <begin position="65"/>
        <end position="173"/>
    </location>
</feature>
<accession>A0A223EME5</accession>
<organism evidence="2 3">
    <name type="scientific">Peribacillus simplex NBRC 15720 = DSM 1321</name>
    <dbReference type="NCBI Taxonomy" id="1349754"/>
    <lineage>
        <taxon>Bacteria</taxon>
        <taxon>Bacillati</taxon>
        <taxon>Bacillota</taxon>
        <taxon>Bacilli</taxon>
        <taxon>Bacillales</taxon>
        <taxon>Bacillaceae</taxon>
        <taxon>Peribacillus</taxon>
    </lineage>
</organism>
<dbReference type="Pfam" id="PF21747">
    <property type="entry name" value="YpoC"/>
    <property type="match status" value="1"/>
</dbReference>
<evidence type="ECO:0000313" key="2">
    <source>
        <dbReference type="EMBL" id="ASS96439.1"/>
    </source>
</evidence>
<evidence type="ECO:0000259" key="1">
    <source>
        <dbReference type="Pfam" id="PF21747"/>
    </source>
</evidence>
<dbReference type="RefSeq" id="WP_063233255.1">
    <property type="nucleotide sequence ID" value="NZ_BCVO01000008.1"/>
</dbReference>
<dbReference type="InterPro" id="IPR048427">
    <property type="entry name" value="YpoC"/>
</dbReference>
<protein>
    <recommendedName>
        <fullName evidence="1">YpoC-like domain-containing protein</fullName>
    </recommendedName>
</protein>
<dbReference type="GeneID" id="56475546"/>
<dbReference type="OrthoDB" id="2360594at2"/>